<comment type="caution">
    <text evidence="3">The sequence shown here is derived from an EMBL/GenBank/DDBJ whole genome shotgun (WGS) entry which is preliminary data.</text>
</comment>
<evidence type="ECO:0000256" key="1">
    <source>
        <dbReference type="SAM" id="SignalP"/>
    </source>
</evidence>
<name>A0A3B9H1L9_9PROT</name>
<dbReference type="EMBL" id="DMAN01000353">
    <property type="protein sequence ID" value="HAE28597.1"/>
    <property type="molecule type" value="Genomic_DNA"/>
</dbReference>
<dbReference type="Gene3D" id="3.10.450.40">
    <property type="match status" value="1"/>
</dbReference>
<accession>A0A3B9H1L9</accession>
<sequence length="131" mass="14820">MTGRKMLNDSKWYRSLNIQRCRLIRHGMKRIAALFLALGLVVAPAASAQDWMNQFSPGQARDSRNQGRTVPLSQIFNSLKRQYGGYQLGADLYDRGNGKAVYEIDWMTKNGRKMHFVVDAQTGAILDRRGG</sequence>
<keyword evidence="1" id="KW-0732">Signal</keyword>
<reference evidence="3 4" key="1">
    <citation type="journal article" date="2018" name="Nat. Biotechnol.">
        <title>A standardized bacterial taxonomy based on genome phylogeny substantially revises the tree of life.</title>
        <authorList>
            <person name="Parks D.H."/>
            <person name="Chuvochina M."/>
            <person name="Waite D.W."/>
            <person name="Rinke C."/>
            <person name="Skarshewski A."/>
            <person name="Chaumeil P.A."/>
            <person name="Hugenholtz P."/>
        </authorList>
    </citation>
    <scope>NUCLEOTIDE SEQUENCE [LARGE SCALE GENOMIC DNA]</scope>
    <source>
        <strain evidence="3">UBA8733</strain>
    </source>
</reference>
<gene>
    <name evidence="3" type="ORF">DCG58_15640</name>
</gene>
<feature type="domain" description="PepSY" evidence="2">
    <location>
        <begin position="79"/>
        <end position="128"/>
    </location>
</feature>
<evidence type="ECO:0000313" key="4">
    <source>
        <dbReference type="Proteomes" id="UP000259610"/>
    </source>
</evidence>
<dbReference type="Proteomes" id="UP000259610">
    <property type="component" value="Unassembled WGS sequence"/>
</dbReference>
<dbReference type="Pfam" id="PF03413">
    <property type="entry name" value="PepSY"/>
    <property type="match status" value="1"/>
</dbReference>
<evidence type="ECO:0000259" key="2">
    <source>
        <dbReference type="Pfam" id="PF03413"/>
    </source>
</evidence>
<feature type="signal peptide" evidence="1">
    <location>
        <begin position="1"/>
        <end position="48"/>
    </location>
</feature>
<evidence type="ECO:0000313" key="3">
    <source>
        <dbReference type="EMBL" id="HAE28597.1"/>
    </source>
</evidence>
<dbReference type="InterPro" id="IPR025711">
    <property type="entry name" value="PepSY"/>
</dbReference>
<protein>
    <recommendedName>
        <fullName evidence="2">PepSY domain-containing protein</fullName>
    </recommendedName>
</protein>
<proteinExistence type="predicted"/>
<organism evidence="3 4">
    <name type="scientific">Hyphomonas adhaerens</name>
    <dbReference type="NCBI Taxonomy" id="81029"/>
    <lineage>
        <taxon>Bacteria</taxon>
        <taxon>Pseudomonadati</taxon>
        <taxon>Pseudomonadota</taxon>
        <taxon>Alphaproteobacteria</taxon>
        <taxon>Hyphomonadales</taxon>
        <taxon>Hyphomonadaceae</taxon>
        <taxon>Hyphomonas</taxon>
    </lineage>
</organism>
<feature type="chain" id="PRO_5017671724" description="PepSY domain-containing protein" evidence="1">
    <location>
        <begin position="49"/>
        <end position="131"/>
    </location>
</feature>
<dbReference type="AlphaFoldDB" id="A0A3B9H1L9"/>